<evidence type="ECO:0000313" key="2">
    <source>
        <dbReference type="EMBL" id="MBD3926416.1"/>
    </source>
</evidence>
<name>A0ABR8NFB6_9ACTN</name>
<keyword evidence="1" id="KW-1133">Transmembrane helix</keyword>
<organism evidence="2 3">
    <name type="scientific">Nocardioides cavernae</name>
    <dbReference type="NCBI Taxonomy" id="1921566"/>
    <lineage>
        <taxon>Bacteria</taxon>
        <taxon>Bacillati</taxon>
        <taxon>Actinomycetota</taxon>
        <taxon>Actinomycetes</taxon>
        <taxon>Propionibacteriales</taxon>
        <taxon>Nocardioidaceae</taxon>
        <taxon>Nocardioides</taxon>
    </lineage>
</organism>
<feature type="transmembrane region" description="Helical" evidence="1">
    <location>
        <begin position="56"/>
        <end position="75"/>
    </location>
</feature>
<feature type="transmembrane region" description="Helical" evidence="1">
    <location>
        <begin position="30"/>
        <end position="49"/>
    </location>
</feature>
<accession>A0ABR8NFB6</accession>
<dbReference type="InterPro" id="IPR021414">
    <property type="entry name" value="DUF3054"/>
</dbReference>
<feature type="transmembrane region" description="Helical" evidence="1">
    <location>
        <begin position="81"/>
        <end position="101"/>
    </location>
</feature>
<proteinExistence type="predicted"/>
<evidence type="ECO:0000256" key="1">
    <source>
        <dbReference type="SAM" id="Phobius"/>
    </source>
</evidence>
<reference evidence="2 3" key="1">
    <citation type="submission" date="2020-09" db="EMBL/GenBank/DDBJ databases">
        <title>novel species in genus Nocardioides.</title>
        <authorList>
            <person name="Zhang G."/>
        </authorList>
    </citation>
    <scope>NUCLEOTIDE SEQUENCE [LARGE SCALE GENOMIC DNA]</scope>
    <source>
        <strain evidence="2 3">KCTC 39551</strain>
    </source>
</reference>
<dbReference type="EMBL" id="JACXYZ010000003">
    <property type="protein sequence ID" value="MBD3926416.1"/>
    <property type="molecule type" value="Genomic_DNA"/>
</dbReference>
<keyword evidence="1" id="KW-0812">Transmembrane</keyword>
<dbReference type="Pfam" id="PF11255">
    <property type="entry name" value="DUF3054"/>
    <property type="match status" value="1"/>
</dbReference>
<keyword evidence="1" id="KW-0472">Membrane</keyword>
<protein>
    <submittedName>
        <fullName evidence="2">DUF3054 domain-containing protein</fullName>
    </submittedName>
</protein>
<dbReference type="Proteomes" id="UP000618818">
    <property type="component" value="Unassembled WGS sequence"/>
</dbReference>
<evidence type="ECO:0000313" key="3">
    <source>
        <dbReference type="Proteomes" id="UP000618818"/>
    </source>
</evidence>
<sequence length="122" mass="12717">MWLALDLLLVAVFAAIGRFSHYDSLTVAGWWTTAWPFLAGTLLAWAALVAARRPPAALTSGLFVWVGALVGGMVLRQASGQGTATAFVVVATLVLGAFLVLPRVGAKLGARTVAGVGARDRR</sequence>
<keyword evidence="3" id="KW-1185">Reference proteome</keyword>
<dbReference type="RefSeq" id="WP_191196291.1">
    <property type="nucleotide sequence ID" value="NZ_JACXYZ010000003.1"/>
</dbReference>
<comment type="caution">
    <text evidence="2">The sequence shown here is derived from an EMBL/GenBank/DDBJ whole genome shotgun (WGS) entry which is preliminary data.</text>
</comment>
<gene>
    <name evidence="2" type="ORF">IEZ26_17465</name>
</gene>